<geneLocation type="plasmid" evidence="1">
    <name>pRAM18</name>
</geneLocation>
<dbReference type="EMBL" id="GU322808">
    <property type="protein sequence ID" value="ADD14619.1"/>
    <property type="molecule type" value="Genomic_DNA"/>
</dbReference>
<protein>
    <submittedName>
        <fullName evidence="1">Uncharacterized protein</fullName>
    </submittedName>
</protein>
<sequence>MTVKYLGNLVVTKYAVPPDMIAENNITKHIFFRKLILLHSVT</sequence>
<keyword evidence="1" id="KW-0614">Plasmid</keyword>
<gene>
    <name evidence="1" type="ORF">pRAM18_00100</name>
</gene>
<evidence type="ECO:0000313" key="1">
    <source>
        <dbReference type="EMBL" id="ADD14619.1"/>
    </source>
</evidence>
<accession>D3XF58</accession>
<dbReference type="AlphaFoldDB" id="D3XF58"/>
<reference evidence="1" key="1">
    <citation type="journal article" date="2010" name="Appl. Environ. Microbiol.">
        <title>Wide dispersal and possible multiple origins of low-copy-number plasmids in rickettsia species associated with blood-feeding arthropods.</title>
        <authorList>
            <person name="Baldridge G.D."/>
            <person name="Burkhardt N.Y."/>
            <person name="Labruna M.B."/>
            <person name="Pacheco R.C."/>
            <person name="Paddock C.D."/>
            <person name="Williamson P.C."/>
            <person name="Billingsley P.M."/>
            <person name="Felsheim R.F."/>
            <person name="Kurtti T.J."/>
            <person name="Munderloh U.G."/>
        </authorList>
    </citation>
    <scope>NUCLEOTIDE SEQUENCE</scope>
    <source>
        <strain evidence="1">AaR/SC</strain>
        <plasmid evidence="1">pRAM18</plasmid>
    </source>
</reference>
<proteinExistence type="predicted"/>
<name>D3XF58_RICAM</name>
<organism evidence="1">
    <name type="scientific">Rickettsia amblyommatis str. AaR/SC</name>
    <dbReference type="NCBI Taxonomy" id="933950"/>
    <lineage>
        <taxon>Bacteria</taxon>
        <taxon>Pseudomonadati</taxon>
        <taxon>Pseudomonadota</taxon>
        <taxon>Alphaproteobacteria</taxon>
        <taxon>Rickettsiales</taxon>
        <taxon>Rickettsiaceae</taxon>
        <taxon>Rickettsieae</taxon>
        <taxon>Rickettsia</taxon>
        <taxon>spotted fever group</taxon>
    </lineage>
</organism>